<sequence>MDATGTPRRAADAVVNRTPGGTDEHDTVVVGGGQAGLTIGAELVRQGRDVVILDAYERIGQAWRRRWDSLRLNTPAKYDGLPGMAMGEDRFAFPTKDEFADYLERYAAAGALPVRTGARVVALDPVDGRYVLETADGRRFRAANVVIATGAHQVPRRPSFADRLAPEIVSLHSDEYRNPGQLAPGRVLVVGFGNSASEIAFDVSRSHETWISGRPTAELPFRHGRAAARFGFPVVRFIGLYVATASTPLGRRMLARMQGRAELLIRVRRRELAAAGVHMVPRTTGIEGGRPVVDGTVLDVANVIWCTGFDEDFGWVHLPAFEGGRRPRHDHGAVDGAPGVYLLGQHLLQSEGSGTLVGVGRDARWIARRIAAAPAAVTSADAVATALRTPA</sequence>
<dbReference type="PANTHER" id="PTHR43539:SF78">
    <property type="entry name" value="FLAVIN-CONTAINING MONOOXYGENASE"/>
    <property type="match status" value="1"/>
</dbReference>
<dbReference type="RefSeq" id="WP_344373753.1">
    <property type="nucleotide sequence ID" value="NZ_BAAAPW010000003.1"/>
</dbReference>
<evidence type="ECO:0000256" key="1">
    <source>
        <dbReference type="ARBA" id="ARBA00023002"/>
    </source>
</evidence>
<comment type="caution">
    <text evidence="3">The sequence shown here is derived from an EMBL/GenBank/DDBJ whole genome shotgun (WGS) entry which is preliminary data.</text>
</comment>
<reference evidence="4" key="1">
    <citation type="journal article" date="2019" name="Int. J. Syst. Evol. Microbiol.">
        <title>The Global Catalogue of Microorganisms (GCM) 10K type strain sequencing project: providing services to taxonomists for standard genome sequencing and annotation.</title>
        <authorList>
            <consortium name="The Broad Institute Genomics Platform"/>
            <consortium name="The Broad Institute Genome Sequencing Center for Infectious Disease"/>
            <person name="Wu L."/>
            <person name="Ma J."/>
        </authorList>
    </citation>
    <scope>NUCLEOTIDE SEQUENCE [LARGE SCALE GENOMIC DNA]</scope>
    <source>
        <strain evidence="4">JCM 15672</strain>
    </source>
</reference>
<dbReference type="PRINTS" id="PR00469">
    <property type="entry name" value="PNDRDTASEII"/>
</dbReference>
<dbReference type="Gene3D" id="3.50.50.60">
    <property type="entry name" value="FAD/NAD(P)-binding domain"/>
    <property type="match status" value="1"/>
</dbReference>
<dbReference type="PANTHER" id="PTHR43539">
    <property type="entry name" value="FLAVIN-BINDING MONOOXYGENASE-LIKE PROTEIN (AFU_ORTHOLOGUE AFUA_4G09220)"/>
    <property type="match status" value="1"/>
</dbReference>
<dbReference type="InterPro" id="IPR036188">
    <property type="entry name" value="FAD/NAD-bd_sf"/>
</dbReference>
<dbReference type="EMBL" id="BAAAPW010000003">
    <property type="protein sequence ID" value="GAA2037968.1"/>
    <property type="molecule type" value="Genomic_DNA"/>
</dbReference>
<dbReference type="PRINTS" id="PR00368">
    <property type="entry name" value="FADPNR"/>
</dbReference>
<keyword evidence="4" id="KW-1185">Reference proteome</keyword>
<keyword evidence="1" id="KW-0560">Oxidoreductase</keyword>
<dbReference type="Pfam" id="PF13738">
    <property type="entry name" value="Pyr_redox_3"/>
    <property type="match status" value="1"/>
</dbReference>
<protein>
    <submittedName>
        <fullName evidence="3">NAD(P)/FAD-dependent oxidoreductase</fullName>
    </submittedName>
</protein>
<dbReference type="SUPFAM" id="SSF51905">
    <property type="entry name" value="FAD/NAD(P)-binding domain"/>
    <property type="match status" value="2"/>
</dbReference>
<organism evidence="3 4">
    <name type="scientific">Agromyces tropicus</name>
    <dbReference type="NCBI Taxonomy" id="555371"/>
    <lineage>
        <taxon>Bacteria</taxon>
        <taxon>Bacillati</taxon>
        <taxon>Actinomycetota</taxon>
        <taxon>Actinomycetes</taxon>
        <taxon>Micrococcales</taxon>
        <taxon>Microbacteriaceae</taxon>
        <taxon>Agromyces</taxon>
    </lineage>
</organism>
<gene>
    <name evidence="3" type="ORF">GCM10009819_23350</name>
</gene>
<evidence type="ECO:0000313" key="4">
    <source>
        <dbReference type="Proteomes" id="UP001501196"/>
    </source>
</evidence>
<accession>A0ABP5G0L2</accession>
<dbReference type="Proteomes" id="UP001501196">
    <property type="component" value="Unassembled WGS sequence"/>
</dbReference>
<feature type="region of interest" description="Disordered" evidence="2">
    <location>
        <begin position="1"/>
        <end position="23"/>
    </location>
</feature>
<proteinExistence type="predicted"/>
<dbReference type="InterPro" id="IPR050982">
    <property type="entry name" value="Auxin_biosynth/cation_transpt"/>
</dbReference>
<evidence type="ECO:0000313" key="3">
    <source>
        <dbReference type="EMBL" id="GAA2037968.1"/>
    </source>
</evidence>
<evidence type="ECO:0000256" key="2">
    <source>
        <dbReference type="SAM" id="MobiDB-lite"/>
    </source>
</evidence>
<name>A0ABP5G0L2_9MICO</name>